<protein>
    <submittedName>
        <fullName evidence="1">Uncharacterized protein</fullName>
    </submittedName>
</protein>
<dbReference type="AlphaFoldDB" id="X0YF63"/>
<sequence length="118" mass="13816">MNIWNDLLNDSGFRQQLSHRGYSEEIKLTDYIKKYKLEEIMQRSGAITANLLSIDFFSKQAKDLVANNLFLLRTGRGKFVVINKEFFDPPYLNLKFSNCENMKFEIPMGYSNLIKAYT</sequence>
<organism evidence="1">
    <name type="scientific">marine sediment metagenome</name>
    <dbReference type="NCBI Taxonomy" id="412755"/>
    <lineage>
        <taxon>unclassified sequences</taxon>
        <taxon>metagenomes</taxon>
        <taxon>ecological metagenomes</taxon>
    </lineage>
</organism>
<name>X0YF63_9ZZZZ</name>
<proteinExistence type="predicted"/>
<gene>
    <name evidence="1" type="ORF">S01H4_13249</name>
</gene>
<evidence type="ECO:0000313" key="1">
    <source>
        <dbReference type="EMBL" id="GAG54465.1"/>
    </source>
</evidence>
<comment type="caution">
    <text evidence="1">The sequence shown here is derived from an EMBL/GenBank/DDBJ whole genome shotgun (WGS) entry which is preliminary data.</text>
</comment>
<feature type="non-terminal residue" evidence="1">
    <location>
        <position position="118"/>
    </location>
</feature>
<dbReference type="EMBL" id="BART01005845">
    <property type="protein sequence ID" value="GAG54465.1"/>
    <property type="molecule type" value="Genomic_DNA"/>
</dbReference>
<reference evidence="1" key="1">
    <citation type="journal article" date="2014" name="Front. Microbiol.">
        <title>High frequency of phylogenetically diverse reductive dehalogenase-homologous genes in deep subseafloor sedimentary metagenomes.</title>
        <authorList>
            <person name="Kawai M."/>
            <person name="Futagami T."/>
            <person name="Toyoda A."/>
            <person name="Takaki Y."/>
            <person name="Nishi S."/>
            <person name="Hori S."/>
            <person name="Arai W."/>
            <person name="Tsubouchi T."/>
            <person name="Morono Y."/>
            <person name="Uchiyama I."/>
            <person name="Ito T."/>
            <person name="Fujiyama A."/>
            <person name="Inagaki F."/>
            <person name="Takami H."/>
        </authorList>
    </citation>
    <scope>NUCLEOTIDE SEQUENCE</scope>
    <source>
        <strain evidence="1">Expedition CK06-06</strain>
    </source>
</reference>
<accession>X0YF63</accession>